<feature type="domain" description="DUF4123" evidence="1">
    <location>
        <begin position="28"/>
        <end position="147"/>
    </location>
</feature>
<dbReference type="InterPro" id="IPR025391">
    <property type="entry name" value="DUF4123"/>
</dbReference>
<evidence type="ECO:0000259" key="1">
    <source>
        <dbReference type="Pfam" id="PF13503"/>
    </source>
</evidence>
<sequence length="289" mass="33325">MMRMDAAGYISTLDGLRILNQEPLRTNYAVIDLAVDDRFLQYLYESDKQGNIHWKSLLEETRWQSAWHAGPVLLEFEEDPGFGESLRHRLSNFPLGVLIETAESFSHVFQWAQGWLMALADSDERLFRFYDPRSFRPLLAILSEASRDIVGSGTAVYWSHRGEWLAWVGADANESESLPERIRLSPAELLELPNYRMADRAIDYARIYRNHIPANFDSGEWVMEQLLDASRLGFLSASQQERWLRLRLRKEAPLLTSPVYKDIMKTLGMTPVERLNAMESIMEPANAKV</sequence>
<dbReference type="RefSeq" id="WP_285393074.1">
    <property type="nucleotide sequence ID" value="NZ_JASSVS010000013.1"/>
</dbReference>
<dbReference type="Proteomes" id="UP001227964">
    <property type="component" value="Unassembled WGS sequence"/>
</dbReference>
<keyword evidence="3" id="KW-1185">Reference proteome</keyword>
<organism evidence="2 3">
    <name type="scientific">Marinobacter azerbaijanicus</name>
    <dbReference type="NCBI Taxonomy" id="3050455"/>
    <lineage>
        <taxon>Bacteria</taxon>
        <taxon>Pseudomonadati</taxon>
        <taxon>Pseudomonadota</taxon>
        <taxon>Gammaproteobacteria</taxon>
        <taxon>Pseudomonadales</taxon>
        <taxon>Marinobacteraceae</taxon>
        <taxon>Marinobacter</taxon>
    </lineage>
</organism>
<gene>
    <name evidence="2" type="ORF">QPM17_19600</name>
</gene>
<evidence type="ECO:0000313" key="2">
    <source>
        <dbReference type="EMBL" id="MDL0433349.1"/>
    </source>
</evidence>
<dbReference type="EMBL" id="JASSVS010000013">
    <property type="protein sequence ID" value="MDL0433349.1"/>
    <property type="molecule type" value="Genomic_DNA"/>
</dbReference>
<accession>A0ABT7IJQ9</accession>
<evidence type="ECO:0000313" key="3">
    <source>
        <dbReference type="Proteomes" id="UP001227964"/>
    </source>
</evidence>
<comment type="caution">
    <text evidence="2">The sequence shown here is derived from an EMBL/GenBank/DDBJ whole genome shotgun (WGS) entry which is preliminary data.</text>
</comment>
<protein>
    <submittedName>
        <fullName evidence="2">DUF4123 domain-containing protein</fullName>
    </submittedName>
</protein>
<proteinExistence type="predicted"/>
<dbReference type="Pfam" id="PF13503">
    <property type="entry name" value="DUF4123"/>
    <property type="match status" value="1"/>
</dbReference>
<reference evidence="2 3" key="1">
    <citation type="submission" date="2023-06" db="EMBL/GenBank/DDBJ databases">
        <title>Marinobacter azerbaijanicus a moderately halophilic, isolated from Urmia Lake in Azerbaijan region of Iran.</title>
        <authorList>
            <person name="Sanchez-Porro C."/>
            <person name="Aghdam E.M."/>
            <person name="Saheb S.M."/>
            <person name="Tarhriz V."/>
            <person name="Kazemi E."/>
            <person name="Ammozegar M.A."/>
            <person name="Ventosa A."/>
            <person name="Hejazi M.S."/>
        </authorList>
    </citation>
    <scope>NUCLEOTIDE SEQUENCE [LARGE SCALE GENOMIC DNA]</scope>
    <source>
        <strain evidence="2 3">TBZ242</strain>
    </source>
</reference>
<name>A0ABT7IJQ9_9GAMM</name>